<dbReference type="GO" id="GO:0033596">
    <property type="term" value="C:TSC1-TSC2 complex"/>
    <property type="evidence" value="ECO:0007669"/>
    <property type="project" value="TreeGrafter"/>
</dbReference>
<dbReference type="InterPro" id="IPR007483">
    <property type="entry name" value="Hamartin"/>
</dbReference>
<dbReference type="OrthoDB" id="6022054at2759"/>
<dbReference type="AlphaFoldDB" id="A0A6A6UK62"/>
<evidence type="ECO:0000313" key="4">
    <source>
        <dbReference type="Proteomes" id="UP000799302"/>
    </source>
</evidence>
<proteinExistence type="predicted"/>
<dbReference type="EMBL" id="MU004232">
    <property type="protein sequence ID" value="KAF2671911.1"/>
    <property type="molecule type" value="Genomic_DNA"/>
</dbReference>
<dbReference type="GO" id="GO:0051726">
    <property type="term" value="P:regulation of cell cycle"/>
    <property type="evidence" value="ECO:0007669"/>
    <property type="project" value="TreeGrafter"/>
</dbReference>
<feature type="compositionally biased region" description="Basic and acidic residues" evidence="2">
    <location>
        <begin position="540"/>
        <end position="553"/>
    </location>
</feature>
<sequence length="1067" mass="120447">MPGSLKDTLRVLQDTFAEPSVTSHPLPDELERTIERFVESRPQIDDHDSQKIHEELLYIFNKYVSGNTEKHGPFVATLRLLRPAICGEKRLDEWWKLIIRPTVDSLGHKRDTIEDAREFLLGVLVFDVEDDPTGEKAEISMEFTRKLVDAYLARTKLPSGDNVVSPEDEFLAHELEGVLVAFGRKNPKELLVAIDELFVQRDLRLQALSLLSSFVRLQPPHLHLVLETSLIQHLHTCLLLDNSTTVVDLALTILIMFIPHITTTLVDDLPRLFLIYARILCWNKYNDDSATRAAQSEASESEYASDSETRQSLHFDPHWDVVEASIDGSQSIPPKANYLFTFLYGLFPLNFMNFIRKPRRYLKMKAYPRADDLDLHQGLIRIRTEPHRIHHKLHPNFFLTTAEDELSDNHWVKSDPADLVSQCLGLSNAIAMNLGDPGPPPISKLPALPRKSRSQKSRILLNPGDEETLGHGNDFRPSNSNRNTMSTTMTGTTANNHESLRMPPRQLSHTSLLDAMARSPKSGSPTNRYISGDENIDSPVDTRPHTPRFDHGKSSASAPPSPPRSVAASHSAPKVPTLQSFAQTLSRFPLPSSSPTGGEQYNSSILQREVMLLKNDLNFERFQKQRYIEQIGNMQRKHMGDVGVEADTHTLMNKNRSLKARLTKADERYEQLKKEVAASRSQAKKFEEQLTAKLKTYREDEKQLQMEVENLKHELGLAREECNALQKLVSAGEKRDSNGREQLGAMESDVEEVNRLRNNIFDLESKIQGYEQRDFDFERTHEEHSILQSELECARMKVASADSERDRLRRQYEQKIMTLEANARNSQLTAQAGSGTLPNSVQQMIDSALSAQQSKFLQLKRTYTTLHRRYMELELRNTELENAIAKPRPGSVLSLTRYADDSALPGLMRQDSFGQSTNVPRSRSVRRHDFSAAEPLLEDTASSSGHSSMYSSVHSYPSERPRTEGHMMNGMVANPTMPLRGPSRDTFRQDRDINSAFEQSLKSDFAGSPTESLADTLKVGAITRAQTEPGKTEVRSYGRGGAGNVKKPKDKESSTKKSGFRGLKGIM</sequence>
<dbReference type="Proteomes" id="UP000799302">
    <property type="component" value="Unassembled WGS sequence"/>
</dbReference>
<evidence type="ECO:0000256" key="2">
    <source>
        <dbReference type="SAM" id="MobiDB-lite"/>
    </source>
</evidence>
<dbReference type="PANTHER" id="PTHR15154:SF2">
    <property type="entry name" value="HAMARTIN"/>
    <property type="match status" value="1"/>
</dbReference>
<keyword evidence="4" id="KW-1185">Reference proteome</keyword>
<dbReference type="PANTHER" id="PTHR15154">
    <property type="entry name" value="HAMARTIN"/>
    <property type="match status" value="1"/>
</dbReference>
<name>A0A6A6UK62_9PEZI</name>
<feature type="coiled-coil region" evidence="1">
    <location>
        <begin position="655"/>
        <end position="829"/>
    </location>
</feature>
<gene>
    <name evidence="3" type="ORF">BT63DRAFT_422429</name>
</gene>
<evidence type="ECO:0008006" key="5">
    <source>
        <dbReference type="Google" id="ProtNLM"/>
    </source>
</evidence>
<feature type="region of interest" description="Disordered" evidence="2">
    <location>
        <begin position="435"/>
        <end position="502"/>
    </location>
</feature>
<organism evidence="3 4">
    <name type="scientific">Microthyrium microscopicum</name>
    <dbReference type="NCBI Taxonomy" id="703497"/>
    <lineage>
        <taxon>Eukaryota</taxon>
        <taxon>Fungi</taxon>
        <taxon>Dikarya</taxon>
        <taxon>Ascomycota</taxon>
        <taxon>Pezizomycotina</taxon>
        <taxon>Dothideomycetes</taxon>
        <taxon>Dothideomycetes incertae sedis</taxon>
        <taxon>Microthyriales</taxon>
        <taxon>Microthyriaceae</taxon>
        <taxon>Microthyrium</taxon>
    </lineage>
</organism>
<feature type="compositionally biased region" description="Low complexity" evidence="2">
    <location>
        <begin position="942"/>
        <end position="956"/>
    </location>
</feature>
<reference evidence="3" key="1">
    <citation type="journal article" date="2020" name="Stud. Mycol.">
        <title>101 Dothideomycetes genomes: a test case for predicting lifestyles and emergence of pathogens.</title>
        <authorList>
            <person name="Haridas S."/>
            <person name="Albert R."/>
            <person name="Binder M."/>
            <person name="Bloem J."/>
            <person name="Labutti K."/>
            <person name="Salamov A."/>
            <person name="Andreopoulos B."/>
            <person name="Baker S."/>
            <person name="Barry K."/>
            <person name="Bills G."/>
            <person name="Bluhm B."/>
            <person name="Cannon C."/>
            <person name="Castanera R."/>
            <person name="Culley D."/>
            <person name="Daum C."/>
            <person name="Ezra D."/>
            <person name="Gonzalez J."/>
            <person name="Henrissat B."/>
            <person name="Kuo A."/>
            <person name="Liang C."/>
            <person name="Lipzen A."/>
            <person name="Lutzoni F."/>
            <person name="Magnuson J."/>
            <person name="Mondo S."/>
            <person name="Nolan M."/>
            <person name="Ohm R."/>
            <person name="Pangilinan J."/>
            <person name="Park H.-J."/>
            <person name="Ramirez L."/>
            <person name="Alfaro M."/>
            <person name="Sun H."/>
            <person name="Tritt A."/>
            <person name="Yoshinaga Y."/>
            <person name="Zwiers L.-H."/>
            <person name="Turgeon B."/>
            <person name="Goodwin S."/>
            <person name="Spatafora J."/>
            <person name="Crous P."/>
            <person name="Grigoriev I."/>
        </authorList>
    </citation>
    <scope>NUCLEOTIDE SEQUENCE</scope>
    <source>
        <strain evidence="3">CBS 115976</strain>
    </source>
</reference>
<feature type="compositionally biased region" description="Low complexity" evidence="2">
    <location>
        <begin position="478"/>
        <end position="496"/>
    </location>
</feature>
<feature type="compositionally biased region" description="Low complexity" evidence="2">
    <location>
        <begin position="554"/>
        <end position="573"/>
    </location>
</feature>
<accession>A0A6A6UK62</accession>
<feature type="region of interest" description="Disordered" evidence="2">
    <location>
        <begin position="906"/>
        <end position="959"/>
    </location>
</feature>
<dbReference type="GO" id="GO:0032007">
    <property type="term" value="P:negative regulation of TOR signaling"/>
    <property type="evidence" value="ECO:0007669"/>
    <property type="project" value="TreeGrafter"/>
</dbReference>
<feature type="region of interest" description="Disordered" evidence="2">
    <location>
        <begin position="517"/>
        <end position="574"/>
    </location>
</feature>
<dbReference type="Pfam" id="PF04388">
    <property type="entry name" value="Hamartin"/>
    <property type="match status" value="1"/>
</dbReference>
<feature type="region of interest" description="Disordered" evidence="2">
    <location>
        <begin position="1024"/>
        <end position="1067"/>
    </location>
</feature>
<protein>
    <recommendedName>
        <fullName evidence="5">Hamartin-domain-containing protein</fullName>
    </recommendedName>
</protein>
<evidence type="ECO:0000256" key="1">
    <source>
        <dbReference type="SAM" id="Coils"/>
    </source>
</evidence>
<feature type="compositionally biased region" description="Polar residues" evidence="2">
    <location>
        <begin position="912"/>
        <end position="921"/>
    </location>
</feature>
<evidence type="ECO:0000313" key="3">
    <source>
        <dbReference type="EMBL" id="KAF2671911.1"/>
    </source>
</evidence>
<keyword evidence="1" id="KW-0175">Coiled coil</keyword>